<evidence type="ECO:0000313" key="1">
    <source>
        <dbReference type="Proteomes" id="UP000887565"/>
    </source>
</evidence>
<reference evidence="2" key="1">
    <citation type="submission" date="2022-11" db="UniProtKB">
        <authorList>
            <consortium name="WormBaseParasite"/>
        </authorList>
    </citation>
    <scope>IDENTIFICATION</scope>
</reference>
<name>A0A915L8E0_ROMCU</name>
<protein>
    <submittedName>
        <fullName evidence="2">Uncharacterized protein</fullName>
    </submittedName>
</protein>
<dbReference type="Proteomes" id="UP000887565">
    <property type="component" value="Unplaced"/>
</dbReference>
<dbReference type="AlphaFoldDB" id="A0A915L8E0"/>
<accession>A0A915L8E0</accession>
<keyword evidence="1" id="KW-1185">Reference proteome</keyword>
<dbReference type="WBParaSite" id="nRc.2.0.1.t46733-RA">
    <property type="protein sequence ID" value="nRc.2.0.1.t46733-RA"/>
    <property type="gene ID" value="nRc.2.0.1.g46733"/>
</dbReference>
<proteinExistence type="predicted"/>
<organism evidence="1 2">
    <name type="scientific">Romanomermis culicivorax</name>
    <name type="common">Nematode worm</name>
    <dbReference type="NCBI Taxonomy" id="13658"/>
    <lineage>
        <taxon>Eukaryota</taxon>
        <taxon>Metazoa</taxon>
        <taxon>Ecdysozoa</taxon>
        <taxon>Nematoda</taxon>
        <taxon>Enoplea</taxon>
        <taxon>Dorylaimia</taxon>
        <taxon>Mermithida</taxon>
        <taxon>Mermithoidea</taxon>
        <taxon>Mermithidae</taxon>
        <taxon>Romanomermis</taxon>
    </lineage>
</organism>
<sequence>SIECSTQVVLPVSVSSKAYKAGNVTRRFEKTIKEACECSTFDLDYMFKRMTNALGCPFYSSSRTNNLILN</sequence>
<evidence type="ECO:0000313" key="2">
    <source>
        <dbReference type="WBParaSite" id="nRc.2.0.1.t46733-RA"/>
    </source>
</evidence>